<feature type="transmembrane region" description="Helical" evidence="6">
    <location>
        <begin position="256"/>
        <end position="273"/>
    </location>
</feature>
<feature type="transmembrane region" description="Helical" evidence="6">
    <location>
        <begin position="54"/>
        <end position="75"/>
    </location>
</feature>
<dbReference type="OrthoDB" id="9180256at2"/>
<feature type="transmembrane region" description="Helical" evidence="6">
    <location>
        <begin position="82"/>
        <end position="103"/>
    </location>
</feature>
<keyword evidence="9" id="KW-1185">Reference proteome</keyword>
<feature type="transmembrane region" description="Helical" evidence="6">
    <location>
        <begin position="223"/>
        <end position="244"/>
    </location>
</feature>
<evidence type="ECO:0000313" key="8">
    <source>
        <dbReference type="EMBL" id="RAG87639.1"/>
    </source>
</evidence>
<keyword evidence="2 6" id="KW-0812">Transmembrane</keyword>
<feature type="transmembrane region" description="Helical" evidence="6">
    <location>
        <begin position="147"/>
        <end position="165"/>
    </location>
</feature>
<evidence type="ECO:0000313" key="9">
    <source>
        <dbReference type="Proteomes" id="UP000248889"/>
    </source>
</evidence>
<evidence type="ECO:0000256" key="3">
    <source>
        <dbReference type="ARBA" id="ARBA00022989"/>
    </source>
</evidence>
<dbReference type="Gene3D" id="1.20.1250.20">
    <property type="entry name" value="MFS general substrate transporter like domains"/>
    <property type="match status" value="2"/>
</dbReference>
<keyword evidence="4 6" id="KW-0472">Membrane</keyword>
<name>A0A2X0KL23_9ACTN</name>
<organism evidence="8 9">
    <name type="scientific">Streptacidiphilus pinicola</name>
    <dbReference type="NCBI Taxonomy" id="2219663"/>
    <lineage>
        <taxon>Bacteria</taxon>
        <taxon>Bacillati</taxon>
        <taxon>Actinomycetota</taxon>
        <taxon>Actinomycetes</taxon>
        <taxon>Kitasatosporales</taxon>
        <taxon>Streptomycetaceae</taxon>
        <taxon>Streptacidiphilus</taxon>
    </lineage>
</organism>
<keyword evidence="3 6" id="KW-1133">Transmembrane helix</keyword>
<gene>
    <name evidence="8" type="ORF">DN069_00305</name>
</gene>
<evidence type="ECO:0000256" key="6">
    <source>
        <dbReference type="SAM" id="Phobius"/>
    </source>
</evidence>
<dbReference type="PANTHER" id="PTHR23542">
    <property type="match status" value="1"/>
</dbReference>
<dbReference type="EMBL" id="QKYN01000003">
    <property type="protein sequence ID" value="RAG87639.1"/>
    <property type="molecule type" value="Genomic_DNA"/>
</dbReference>
<feature type="compositionally biased region" description="Basic and acidic residues" evidence="5">
    <location>
        <begin position="386"/>
        <end position="395"/>
    </location>
</feature>
<evidence type="ECO:0000256" key="4">
    <source>
        <dbReference type="ARBA" id="ARBA00023136"/>
    </source>
</evidence>
<feature type="region of interest" description="Disordered" evidence="5">
    <location>
        <begin position="368"/>
        <end position="395"/>
    </location>
</feature>
<feature type="compositionally biased region" description="Basic and acidic residues" evidence="5">
    <location>
        <begin position="368"/>
        <end position="377"/>
    </location>
</feature>
<evidence type="ECO:0000256" key="2">
    <source>
        <dbReference type="ARBA" id="ARBA00022692"/>
    </source>
</evidence>
<feature type="domain" description="Major facilitator superfamily (MFS) profile" evidence="7">
    <location>
        <begin position="190"/>
        <end position="395"/>
    </location>
</feature>
<dbReference type="Proteomes" id="UP000248889">
    <property type="component" value="Unassembled WGS sequence"/>
</dbReference>
<feature type="transmembrane region" description="Helical" evidence="6">
    <location>
        <begin position="342"/>
        <end position="363"/>
    </location>
</feature>
<dbReference type="InterPro" id="IPR020846">
    <property type="entry name" value="MFS_dom"/>
</dbReference>
<feature type="transmembrane region" description="Helical" evidence="6">
    <location>
        <begin position="316"/>
        <end position="336"/>
    </location>
</feature>
<reference evidence="8 9" key="1">
    <citation type="submission" date="2018-06" db="EMBL/GenBank/DDBJ databases">
        <title>Streptacidiphilus pinicola sp. nov., isolated from pine grove soil.</title>
        <authorList>
            <person name="Roh S.G."/>
            <person name="Park S."/>
            <person name="Kim M.-K."/>
            <person name="Yun B.-R."/>
            <person name="Park J."/>
            <person name="Kim M.J."/>
            <person name="Kim Y.S."/>
            <person name="Kim S.B."/>
        </authorList>
    </citation>
    <scope>NUCLEOTIDE SEQUENCE [LARGE SCALE GENOMIC DNA]</scope>
    <source>
        <strain evidence="8 9">MMS16-CNU450</strain>
    </source>
</reference>
<proteinExistence type="predicted"/>
<dbReference type="AlphaFoldDB" id="A0A2X0KL23"/>
<sequence length="395" mass="40316">MPMSMMGIGMVTMLSSLRGDYALGGAVSATVALAAALLGPQVARLVDRYGQSRVALRATAVTVIAMSALLLCAALGAPDWTLFVCAVVAGCMPAMGSLVRARWAHLYQGSPSLLHTAYSFESVVDEIVFIVGPILAVGLSTSWFPEAGPLAATVLLGVGTLLFCAQGRTEPPVHPHAHAAAGRSALRTRGLLVLVLTFVGVGAVFGSVEVTTVAFADHLHHKALSSVVLAVYALGSCIAGIVFGALKLRGPLSRRFLVGIVTLGVSMLPLLFVKNLVALAAALFVAGLSISPTMVTTMGLVALIVPAAKLTEGMTWTTTGLAVGVAFGSSAAGWVVDAAGASGGYWVTVAAAGLSVATAFLGSRRLRSAPEQREGARVESGGSDEPAGRVEQLGR</sequence>
<dbReference type="GO" id="GO:0022857">
    <property type="term" value="F:transmembrane transporter activity"/>
    <property type="evidence" value="ECO:0007669"/>
    <property type="project" value="InterPro"/>
</dbReference>
<dbReference type="SUPFAM" id="SSF103473">
    <property type="entry name" value="MFS general substrate transporter"/>
    <property type="match status" value="1"/>
</dbReference>
<comment type="subcellular location">
    <subcellularLocation>
        <location evidence="1">Cell membrane</location>
        <topology evidence="1">Multi-pass membrane protein</topology>
    </subcellularLocation>
</comment>
<evidence type="ECO:0000259" key="7">
    <source>
        <dbReference type="PROSITE" id="PS50850"/>
    </source>
</evidence>
<dbReference type="InterPro" id="IPR036259">
    <property type="entry name" value="MFS_trans_sf"/>
</dbReference>
<feature type="transmembrane region" description="Helical" evidence="6">
    <location>
        <begin position="186"/>
        <end position="208"/>
    </location>
</feature>
<evidence type="ECO:0000256" key="5">
    <source>
        <dbReference type="SAM" id="MobiDB-lite"/>
    </source>
</evidence>
<evidence type="ECO:0000256" key="1">
    <source>
        <dbReference type="ARBA" id="ARBA00004651"/>
    </source>
</evidence>
<feature type="transmembrane region" description="Helical" evidence="6">
    <location>
        <begin position="279"/>
        <end position="304"/>
    </location>
</feature>
<accession>A0A2X0KL23</accession>
<dbReference type="PROSITE" id="PS50850">
    <property type="entry name" value="MFS"/>
    <property type="match status" value="1"/>
</dbReference>
<dbReference type="Pfam" id="PF07690">
    <property type="entry name" value="MFS_1"/>
    <property type="match status" value="1"/>
</dbReference>
<dbReference type="InterPro" id="IPR011701">
    <property type="entry name" value="MFS"/>
</dbReference>
<comment type="caution">
    <text evidence="8">The sequence shown here is derived from an EMBL/GenBank/DDBJ whole genome shotgun (WGS) entry which is preliminary data.</text>
</comment>
<dbReference type="PANTHER" id="PTHR23542:SF1">
    <property type="entry name" value="MAJOR FACILITATOR SUPERFAMILY (MFS) PROFILE DOMAIN-CONTAINING PROTEIN"/>
    <property type="match status" value="1"/>
</dbReference>
<protein>
    <submittedName>
        <fullName evidence="8">MFS transporter</fullName>
    </submittedName>
</protein>
<dbReference type="GO" id="GO:0005886">
    <property type="term" value="C:plasma membrane"/>
    <property type="evidence" value="ECO:0007669"/>
    <property type="project" value="UniProtKB-SubCell"/>
</dbReference>